<organism evidence="2">
    <name type="scientific">Ananas comosus var. bracteatus</name>
    <name type="common">red pineapple</name>
    <dbReference type="NCBI Taxonomy" id="296719"/>
    <lineage>
        <taxon>Eukaryota</taxon>
        <taxon>Viridiplantae</taxon>
        <taxon>Streptophyta</taxon>
        <taxon>Embryophyta</taxon>
        <taxon>Tracheophyta</taxon>
        <taxon>Spermatophyta</taxon>
        <taxon>Magnoliopsida</taxon>
        <taxon>Liliopsida</taxon>
        <taxon>Poales</taxon>
        <taxon>Bromeliaceae</taxon>
        <taxon>Bromelioideae</taxon>
        <taxon>Ananas</taxon>
    </lineage>
</organism>
<accession>A0A6V7NPG7</accession>
<sequence length="306" mass="32041">MESQPLSAGRPPWFRLASIARQEAPPQPPPPPSRPPIFSALRSRADQPTAQPTPTPPPPPPPSVSPQLPAAPSTGNGIAVAGEQQASRPSTAPSRPATPQSPKIIKTSSQTPPLSPKAYRPLPAAPNPEPEPKIIPTTPNQTGSIAAKGDGEKNGSKDAANGFGYLQRDEPAVEDKRTASETKKEDARAPPPSSLHPTRRHDDNKMRIITLAGKNVGAYMELGPSLARKVEASASGSHGGKAVGENSASKSPKPITTAVNSNVQSINNSWLINSSCNLRSPVCMSNSLAAASPRMAARRSVKENPK</sequence>
<name>A0A6V7NPG7_ANACO</name>
<feature type="compositionally biased region" description="Polar residues" evidence="1">
    <location>
        <begin position="84"/>
        <end position="112"/>
    </location>
</feature>
<feature type="compositionally biased region" description="Basic and acidic residues" evidence="1">
    <location>
        <begin position="167"/>
        <end position="188"/>
    </location>
</feature>
<gene>
    <name evidence="2" type="ORF">CB5_LOCUS3720</name>
</gene>
<reference evidence="2" key="1">
    <citation type="submission" date="2020-07" db="EMBL/GenBank/DDBJ databases">
        <authorList>
            <person name="Lin J."/>
        </authorList>
    </citation>
    <scope>NUCLEOTIDE SEQUENCE</scope>
</reference>
<dbReference type="PANTHER" id="PTHR33472">
    <property type="entry name" value="OS01G0106600 PROTEIN"/>
    <property type="match status" value="1"/>
</dbReference>
<feature type="region of interest" description="Disordered" evidence="1">
    <location>
        <begin position="1"/>
        <end position="205"/>
    </location>
</feature>
<proteinExistence type="predicted"/>
<dbReference type="AlphaFoldDB" id="A0A6V7NPG7"/>
<evidence type="ECO:0000256" key="1">
    <source>
        <dbReference type="SAM" id="MobiDB-lite"/>
    </source>
</evidence>
<feature type="compositionally biased region" description="Pro residues" evidence="1">
    <location>
        <begin position="25"/>
        <end position="35"/>
    </location>
</feature>
<protein>
    <submittedName>
        <fullName evidence="2">Uncharacterized protein</fullName>
    </submittedName>
</protein>
<dbReference type="EMBL" id="LR862140">
    <property type="protein sequence ID" value="CAD1820509.1"/>
    <property type="molecule type" value="Genomic_DNA"/>
</dbReference>
<dbReference type="PANTHER" id="PTHR33472:SF28">
    <property type="entry name" value="BROMO AND FHA DOMAIN-CONTAINING PROTEIN DDB_G0267958"/>
    <property type="match status" value="1"/>
</dbReference>
<feature type="compositionally biased region" description="Pro residues" evidence="1">
    <location>
        <begin position="51"/>
        <end position="64"/>
    </location>
</feature>
<evidence type="ECO:0000313" key="2">
    <source>
        <dbReference type="EMBL" id="CAD1820509.1"/>
    </source>
</evidence>
<feature type="region of interest" description="Disordered" evidence="1">
    <location>
        <begin position="231"/>
        <end position="256"/>
    </location>
</feature>